<evidence type="ECO:0000259" key="1">
    <source>
        <dbReference type="Pfam" id="PF13086"/>
    </source>
</evidence>
<gene>
    <name evidence="2" type="ORF">CDV25_04450</name>
</gene>
<dbReference type="Pfam" id="PF13086">
    <property type="entry name" value="AAA_11"/>
    <property type="match status" value="1"/>
</dbReference>
<evidence type="ECO:0000313" key="2">
    <source>
        <dbReference type="EMBL" id="AWI34105.1"/>
    </source>
</evidence>
<proteinExistence type="predicted"/>
<dbReference type="InterPro" id="IPR041677">
    <property type="entry name" value="DNA2/NAM7_AAA_11"/>
</dbReference>
<dbReference type="Gene3D" id="3.40.50.300">
    <property type="entry name" value="P-loop containing nucleotide triphosphate hydrolases"/>
    <property type="match status" value="1"/>
</dbReference>
<dbReference type="PANTHER" id="PTHR10887:SF495">
    <property type="entry name" value="HELICASE SENATAXIN ISOFORM X1-RELATED"/>
    <property type="match status" value="1"/>
</dbReference>
<dbReference type="RefSeq" id="WP_108910947.1">
    <property type="nucleotide sequence ID" value="NZ_CP021886.1"/>
</dbReference>
<reference evidence="2 3" key="1">
    <citation type="submission" date="2017-06" db="EMBL/GenBank/DDBJ databases">
        <title>Complete genome of Helicobacter apodemus.</title>
        <authorList>
            <person name="Cho S."/>
        </authorList>
    </citation>
    <scope>NUCLEOTIDE SEQUENCE [LARGE SCALE GENOMIC DNA]</scope>
    <source>
        <strain evidence="3">SNUVETPUB-15-01</strain>
    </source>
</reference>
<dbReference type="OrthoDB" id="9757917at2"/>
<dbReference type="PANTHER" id="PTHR10887">
    <property type="entry name" value="DNA2/NAM7 HELICASE FAMILY"/>
    <property type="match status" value="1"/>
</dbReference>
<organism evidence="2 3">
    <name type="scientific">Helicobacter apodemus</name>
    <dbReference type="NCBI Taxonomy" id="135569"/>
    <lineage>
        <taxon>Bacteria</taxon>
        <taxon>Pseudomonadati</taxon>
        <taxon>Campylobacterota</taxon>
        <taxon>Epsilonproteobacteria</taxon>
        <taxon>Campylobacterales</taxon>
        <taxon>Helicobacteraceae</taxon>
        <taxon>Helicobacter</taxon>
    </lineage>
</organism>
<dbReference type="Proteomes" id="UP000244890">
    <property type="component" value="Chromosome"/>
</dbReference>
<dbReference type="InterPro" id="IPR045055">
    <property type="entry name" value="DNA2/NAM7-like"/>
</dbReference>
<evidence type="ECO:0000313" key="3">
    <source>
        <dbReference type="Proteomes" id="UP000244890"/>
    </source>
</evidence>
<feature type="domain" description="DNA2/NAM7 helicase helicase" evidence="1">
    <location>
        <begin position="91"/>
        <end position="193"/>
    </location>
</feature>
<dbReference type="AlphaFoldDB" id="A0A2U8FFA1"/>
<dbReference type="EMBL" id="CP021886">
    <property type="protein sequence ID" value="AWI34105.1"/>
    <property type="molecule type" value="Genomic_DNA"/>
</dbReference>
<accession>A0A2U8FFA1</accession>
<dbReference type="SUPFAM" id="SSF52540">
    <property type="entry name" value="P-loop containing nucleoside triphosphate hydrolases"/>
    <property type="match status" value="1"/>
</dbReference>
<dbReference type="GO" id="GO:0004386">
    <property type="term" value="F:helicase activity"/>
    <property type="evidence" value="ECO:0007669"/>
    <property type="project" value="InterPro"/>
</dbReference>
<dbReference type="KEGG" id="had:CDV25_04450"/>
<protein>
    <recommendedName>
        <fullName evidence="1">DNA2/NAM7 helicase helicase domain-containing protein</fullName>
    </recommendedName>
</protein>
<dbReference type="InterPro" id="IPR027417">
    <property type="entry name" value="P-loop_NTPase"/>
</dbReference>
<name>A0A2U8FFA1_9HELI</name>
<sequence length="201" mass="23142">MQSYDCATQKPTIKLPKEYDSVAINNNPKMTYSISHDYQIEEILWNKKNRTLEELNDGNTLIPNLLRKINNPKELKANELIEIKSFIDSSLDENQQKAVQKALSLDNASEILLIQEPPGTGKTTTITEIVKQLMKRHRHYKILISSQSNQAVDNVLEKIAKEEDKILRIGNDEKKMREGAKKFVPQKVLNKIITDTRENQK</sequence>